<name>A0AAW8RV58_ENTAV</name>
<dbReference type="EMBL" id="JARPWH010000069">
    <property type="protein sequence ID" value="MDT2403889.1"/>
    <property type="molecule type" value="Genomic_DNA"/>
</dbReference>
<organism evidence="1 2">
    <name type="scientific">Enterococcus avium</name>
    <name type="common">Streptococcus avium</name>
    <dbReference type="NCBI Taxonomy" id="33945"/>
    <lineage>
        <taxon>Bacteria</taxon>
        <taxon>Bacillati</taxon>
        <taxon>Bacillota</taxon>
        <taxon>Bacilli</taxon>
        <taxon>Lactobacillales</taxon>
        <taxon>Enterococcaceae</taxon>
        <taxon>Enterococcus</taxon>
    </lineage>
</organism>
<dbReference type="Proteomes" id="UP001260773">
    <property type="component" value="Unassembled WGS sequence"/>
</dbReference>
<accession>A0AAW8RV58</accession>
<gene>
    <name evidence="1" type="ORF">P7D43_16105</name>
</gene>
<dbReference type="RefSeq" id="WP_311865559.1">
    <property type="nucleotide sequence ID" value="NZ_JARPWH010000069.1"/>
</dbReference>
<dbReference type="AlphaFoldDB" id="A0AAW8RV58"/>
<reference evidence="1" key="1">
    <citation type="submission" date="2023-03" db="EMBL/GenBank/DDBJ databases">
        <authorList>
            <person name="Shen W."/>
            <person name="Cai J."/>
        </authorList>
    </citation>
    <scope>NUCLEOTIDE SEQUENCE</scope>
    <source>
        <strain evidence="1">P33-2</strain>
    </source>
</reference>
<proteinExistence type="predicted"/>
<evidence type="ECO:0000313" key="2">
    <source>
        <dbReference type="Proteomes" id="UP001260773"/>
    </source>
</evidence>
<evidence type="ECO:0000313" key="1">
    <source>
        <dbReference type="EMBL" id="MDT2403889.1"/>
    </source>
</evidence>
<protein>
    <submittedName>
        <fullName evidence="1">Uncharacterized protein</fullName>
    </submittedName>
</protein>
<comment type="caution">
    <text evidence="1">The sequence shown here is derived from an EMBL/GenBank/DDBJ whole genome shotgun (WGS) entry which is preliminary data.</text>
</comment>
<sequence length="75" mass="8418">MKKLTIKKKRAAQGDVMHTGNYDILIDGEPIDDKRLINIKIEAGAFEYPTVSLEYRPKEIEIDGVVVNDSKGEAK</sequence>